<dbReference type="AlphaFoldDB" id="A0A3M7S6L3"/>
<evidence type="ECO:0000256" key="1">
    <source>
        <dbReference type="ARBA" id="ARBA00004335"/>
    </source>
</evidence>
<evidence type="ECO:0000256" key="4">
    <source>
        <dbReference type="ARBA" id="ARBA00022833"/>
    </source>
</evidence>
<dbReference type="Pfam" id="PF18044">
    <property type="entry name" value="zf-CCCH_4"/>
    <property type="match status" value="1"/>
</dbReference>
<evidence type="ECO:0000256" key="8">
    <source>
        <dbReference type="ARBA" id="ARBA00042384"/>
    </source>
</evidence>
<keyword evidence="3 9" id="KW-0863">Zinc-finger</keyword>
<name>A0A3M7S6L3_BRAPC</name>
<evidence type="ECO:0000256" key="2">
    <source>
        <dbReference type="ARBA" id="ARBA00022723"/>
    </source>
</evidence>
<evidence type="ECO:0000256" key="10">
    <source>
        <dbReference type="SAM" id="MobiDB-lite"/>
    </source>
</evidence>
<dbReference type="SMART" id="SM00356">
    <property type="entry name" value="ZnF_C3H1"/>
    <property type="match status" value="1"/>
</dbReference>
<feature type="compositionally biased region" description="Basic residues" evidence="10">
    <location>
        <begin position="221"/>
        <end position="242"/>
    </location>
</feature>
<dbReference type="PANTHER" id="PTHR46527">
    <property type="entry name" value="NUCLEOPORIN-LIKE PROTEIN 2"/>
    <property type="match status" value="1"/>
</dbReference>
<evidence type="ECO:0000259" key="11">
    <source>
        <dbReference type="PROSITE" id="PS50103"/>
    </source>
</evidence>
<organism evidence="12 13">
    <name type="scientific">Brachionus plicatilis</name>
    <name type="common">Marine rotifer</name>
    <name type="synonym">Brachionus muelleri</name>
    <dbReference type="NCBI Taxonomy" id="10195"/>
    <lineage>
        <taxon>Eukaryota</taxon>
        <taxon>Metazoa</taxon>
        <taxon>Spiralia</taxon>
        <taxon>Gnathifera</taxon>
        <taxon>Rotifera</taxon>
        <taxon>Eurotatoria</taxon>
        <taxon>Monogononta</taxon>
        <taxon>Pseudotrocha</taxon>
        <taxon>Ploima</taxon>
        <taxon>Brachionidae</taxon>
        <taxon>Brachionus</taxon>
    </lineage>
</organism>
<dbReference type="PANTHER" id="PTHR46527:SF1">
    <property type="entry name" value="NUCLEOPORIN NUP42"/>
    <property type="match status" value="1"/>
</dbReference>
<dbReference type="PROSITE" id="PS50103">
    <property type="entry name" value="ZF_C3H1"/>
    <property type="match status" value="1"/>
</dbReference>
<comment type="caution">
    <text evidence="12">The sequence shown here is derived from an EMBL/GenBank/DDBJ whole genome shotgun (WGS) entry which is preliminary data.</text>
</comment>
<evidence type="ECO:0000313" key="13">
    <source>
        <dbReference type="Proteomes" id="UP000276133"/>
    </source>
</evidence>
<proteinExistence type="predicted"/>
<dbReference type="OrthoDB" id="20729at2759"/>
<evidence type="ECO:0000313" key="12">
    <source>
        <dbReference type="EMBL" id="RNA31474.1"/>
    </source>
</evidence>
<evidence type="ECO:0000256" key="3">
    <source>
        <dbReference type="ARBA" id="ARBA00022771"/>
    </source>
</evidence>
<protein>
    <recommendedName>
        <fullName evidence="7">Nucleoporin NUP42</fullName>
    </recommendedName>
    <alternativeName>
        <fullName evidence="8">Nucleoporin-like protein 2</fullName>
    </alternativeName>
</protein>
<dbReference type="InterPro" id="IPR036855">
    <property type="entry name" value="Znf_CCCH_sf"/>
</dbReference>
<feature type="region of interest" description="Disordered" evidence="10">
    <location>
        <begin position="284"/>
        <end position="310"/>
    </location>
</feature>
<feature type="region of interest" description="Disordered" evidence="10">
    <location>
        <begin position="91"/>
        <end position="111"/>
    </location>
</feature>
<dbReference type="STRING" id="10195.A0A3M7S6L3"/>
<comment type="function">
    <text evidence="6">Required for the export of mRNAs containing poly(A) tails from the nucleus into the cytoplasm.</text>
</comment>
<evidence type="ECO:0000256" key="9">
    <source>
        <dbReference type="PROSITE-ProRule" id="PRU00723"/>
    </source>
</evidence>
<dbReference type="SUPFAM" id="SSF90229">
    <property type="entry name" value="CCCH zinc finger"/>
    <property type="match status" value="1"/>
</dbReference>
<dbReference type="GO" id="GO:0008270">
    <property type="term" value="F:zinc ion binding"/>
    <property type="evidence" value="ECO:0007669"/>
    <property type="project" value="UniProtKB-KW"/>
</dbReference>
<dbReference type="EMBL" id="REGN01001939">
    <property type="protein sequence ID" value="RNA31474.1"/>
    <property type="molecule type" value="Genomic_DNA"/>
</dbReference>
<sequence>MKKNQAKKREAGREVPAEGAIVLSRLSVAQVNEIKNKVIQRSKRKYDNRVNYQNRSYYQQSGNVPPHLLPSYYSNSGQTYVAGYQNENFPYKRPRSPNSCTPRRKDKDGSKFADLPKEIVLNSTYEEYLAATQALKQQQMYTMQSASFGVYDQYYSNVPYSYGMNQQMVMNQQFTAYNQNEFRNSANPSKYDQDVEEFLRKTSAPVASEKKEMPEEELKKKEKKKESRRRRSRSKSRDKSYRRKKMTVCKFYMQGKCRYGSNCNFEHPGDQRNYQDQNRDFRYQTYQPRPPTHSQNFPKQDHRPTSKDIQTPENINATTFLELIRTDMSNWINSSAWKLSCYAYSRCAPCISVLHDISAEEVRYSLYEARAKNNLPQAINEYNNKVNENLNIIKQMINPNQQTREYLLNYFHESEKLSSESSEENPFMKIVQQKQIQPEPQNQFAQLVSQQTKPQFGTGFGTTFAKAPDPSPAFNLATPREAFQASNSKPMETNFFSSIVQMNTAAAHSKENTFFGQKLPLTKEEPQGNNFYYSQMNEINKQHLNEFKSNEFTIGRIPNVPPPKELC</sequence>
<gene>
    <name evidence="12" type="ORF">BpHYR1_053499</name>
</gene>
<dbReference type="InterPro" id="IPR041367">
    <property type="entry name" value="Znf-CCCH_4"/>
</dbReference>
<evidence type="ECO:0000256" key="5">
    <source>
        <dbReference type="ARBA" id="ARBA00023242"/>
    </source>
</evidence>
<feature type="compositionally biased region" description="Polar residues" evidence="10">
    <location>
        <begin position="284"/>
        <end position="298"/>
    </location>
</feature>
<feature type="zinc finger region" description="C3H1-type" evidence="9">
    <location>
        <begin position="243"/>
        <end position="270"/>
    </location>
</feature>
<keyword evidence="5" id="KW-0539">Nucleus</keyword>
<dbReference type="InterPro" id="IPR000571">
    <property type="entry name" value="Znf_CCCH"/>
</dbReference>
<evidence type="ECO:0000256" key="7">
    <source>
        <dbReference type="ARBA" id="ARBA00039886"/>
    </source>
</evidence>
<dbReference type="InterPro" id="IPR051767">
    <property type="entry name" value="Nucleoporin_NUP42"/>
</dbReference>
<feature type="compositionally biased region" description="Basic and acidic residues" evidence="10">
    <location>
        <begin position="208"/>
        <end position="220"/>
    </location>
</feature>
<dbReference type="GO" id="GO:0031965">
    <property type="term" value="C:nuclear membrane"/>
    <property type="evidence" value="ECO:0007669"/>
    <property type="project" value="UniProtKB-SubCell"/>
</dbReference>
<feature type="region of interest" description="Disordered" evidence="10">
    <location>
        <begin position="202"/>
        <end position="242"/>
    </location>
</feature>
<evidence type="ECO:0000256" key="6">
    <source>
        <dbReference type="ARBA" id="ARBA00037262"/>
    </source>
</evidence>
<reference evidence="12 13" key="1">
    <citation type="journal article" date="2018" name="Sci. Rep.">
        <title>Genomic signatures of local adaptation to the degree of environmental predictability in rotifers.</title>
        <authorList>
            <person name="Franch-Gras L."/>
            <person name="Hahn C."/>
            <person name="Garcia-Roger E.M."/>
            <person name="Carmona M.J."/>
            <person name="Serra M."/>
            <person name="Gomez A."/>
        </authorList>
    </citation>
    <scope>NUCLEOTIDE SEQUENCE [LARGE SCALE GENOMIC DNA]</scope>
    <source>
        <strain evidence="12">HYR1</strain>
    </source>
</reference>
<keyword evidence="2 9" id="KW-0479">Metal-binding</keyword>
<feature type="domain" description="C3H1-type" evidence="11">
    <location>
        <begin position="243"/>
        <end position="270"/>
    </location>
</feature>
<accession>A0A3M7S6L3</accession>
<comment type="subcellular location">
    <subcellularLocation>
        <location evidence="1">Nucleus membrane</location>
        <topology evidence="1">Peripheral membrane protein</topology>
        <orientation evidence="1">Cytoplasmic side</orientation>
    </subcellularLocation>
</comment>
<dbReference type="Proteomes" id="UP000276133">
    <property type="component" value="Unassembled WGS sequence"/>
</dbReference>
<keyword evidence="13" id="KW-1185">Reference proteome</keyword>
<keyword evidence="4 9" id="KW-0862">Zinc</keyword>
<dbReference type="Gene3D" id="4.10.1000.10">
    <property type="entry name" value="Zinc finger, CCCH-type"/>
    <property type="match status" value="1"/>
</dbReference>